<gene>
    <name evidence="2" type="ORF">GPUH_LOCUS8122</name>
</gene>
<evidence type="ECO:0000256" key="1">
    <source>
        <dbReference type="SAM" id="MobiDB-lite"/>
    </source>
</evidence>
<name>A0A183DHD1_9BILA</name>
<dbReference type="Proteomes" id="UP000271098">
    <property type="component" value="Unassembled WGS sequence"/>
</dbReference>
<evidence type="ECO:0000313" key="4">
    <source>
        <dbReference type="WBParaSite" id="GPUH_0000813101-mRNA-1"/>
    </source>
</evidence>
<sequence>MFALSALHLDSDVQGTAETRENSFTADGDKAKNAENIVLPAAAPSNKDVSGKQQSLVVTIPEKSEMTENIYVTPPTSPEPIYVHEGMPSKEDEELAMALSLASISIFSVEPELLSHFGAV</sequence>
<dbReference type="AlphaFoldDB" id="A0A183DHD1"/>
<keyword evidence="3" id="KW-1185">Reference proteome</keyword>
<proteinExistence type="predicted"/>
<protein>
    <submittedName>
        <fullName evidence="4">RPN2_C domain-containing protein</fullName>
    </submittedName>
</protein>
<organism evidence="4">
    <name type="scientific">Gongylonema pulchrum</name>
    <dbReference type="NCBI Taxonomy" id="637853"/>
    <lineage>
        <taxon>Eukaryota</taxon>
        <taxon>Metazoa</taxon>
        <taxon>Ecdysozoa</taxon>
        <taxon>Nematoda</taxon>
        <taxon>Chromadorea</taxon>
        <taxon>Rhabditida</taxon>
        <taxon>Spirurina</taxon>
        <taxon>Spiruromorpha</taxon>
        <taxon>Spiruroidea</taxon>
        <taxon>Gongylonematidae</taxon>
        <taxon>Gongylonema</taxon>
    </lineage>
</organism>
<reference evidence="4" key="1">
    <citation type="submission" date="2016-06" db="UniProtKB">
        <authorList>
            <consortium name="WormBaseParasite"/>
        </authorList>
    </citation>
    <scope>IDENTIFICATION</scope>
</reference>
<reference evidence="2 3" key="2">
    <citation type="submission" date="2018-11" db="EMBL/GenBank/DDBJ databases">
        <authorList>
            <consortium name="Pathogen Informatics"/>
        </authorList>
    </citation>
    <scope>NUCLEOTIDE SEQUENCE [LARGE SCALE GENOMIC DNA]</scope>
</reference>
<evidence type="ECO:0000313" key="3">
    <source>
        <dbReference type="Proteomes" id="UP000271098"/>
    </source>
</evidence>
<dbReference type="WBParaSite" id="GPUH_0000813101-mRNA-1">
    <property type="protein sequence ID" value="GPUH_0000813101-mRNA-1"/>
    <property type="gene ID" value="GPUH_0000813101"/>
</dbReference>
<evidence type="ECO:0000313" key="2">
    <source>
        <dbReference type="EMBL" id="VDK60880.1"/>
    </source>
</evidence>
<feature type="region of interest" description="Disordered" evidence="1">
    <location>
        <begin position="10"/>
        <end position="31"/>
    </location>
</feature>
<accession>A0A183DHD1</accession>
<dbReference type="EMBL" id="UYRT01022835">
    <property type="protein sequence ID" value="VDK60880.1"/>
    <property type="molecule type" value="Genomic_DNA"/>
</dbReference>
<feature type="compositionally biased region" description="Polar residues" evidence="1">
    <location>
        <begin position="13"/>
        <end position="25"/>
    </location>
</feature>